<dbReference type="Proteomes" id="UP001055879">
    <property type="component" value="Linkage Group LG10"/>
</dbReference>
<protein>
    <submittedName>
        <fullName evidence="1">Uncharacterized protein</fullName>
    </submittedName>
</protein>
<proteinExistence type="predicted"/>
<reference evidence="1 2" key="2">
    <citation type="journal article" date="2022" name="Mol. Ecol. Resour.">
        <title>The genomes of chicory, endive, great burdock and yacon provide insights into Asteraceae paleo-polyploidization history and plant inulin production.</title>
        <authorList>
            <person name="Fan W."/>
            <person name="Wang S."/>
            <person name="Wang H."/>
            <person name="Wang A."/>
            <person name="Jiang F."/>
            <person name="Liu H."/>
            <person name="Zhao H."/>
            <person name="Xu D."/>
            <person name="Zhang Y."/>
        </authorList>
    </citation>
    <scope>NUCLEOTIDE SEQUENCE [LARGE SCALE GENOMIC DNA]</scope>
    <source>
        <strain evidence="2">cv. Niubang</strain>
    </source>
</reference>
<comment type="caution">
    <text evidence="1">The sequence shown here is derived from an EMBL/GenBank/DDBJ whole genome shotgun (WGS) entry which is preliminary data.</text>
</comment>
<evidence type="ECO:0000313" key="1">
    <source>
        <dbReference type="EMBL" id="KAI3698224.1"/>
    </source>
</evidence>
<dbReference type="EMBL" id="CM042056">
    <property type="protein sequence ID" value="KAI3698224.1"/>
    <property type="molecule type" value="Genomic_DNA"/>
</dbReference>
<evidence type="ECO:0000313" key="2">
    <source>
        <dbReference type="Proteomes" id="UP001055879"/>
    </source>
</evidence>
<sequence length="181" mass="19955">MAIIFFFFVFFVFLTPPTTAARNPLPPDDLITSAGYGDQKLSTVLVTGSLLCDACLDGNSPLQSHPIPGASMAVSCGTSRKTSKSDWVRGITDVYGDFVIDLPSHLHALPNMEKRCILRILQLPKTSPCHQAFTGEYRGIKFSSAKNGFRTYTARDIHLTPKHPQACMHIKSRGKMVVHTF</sequence>
<name>A0ACB8ZKJ2_ARCLA</name>
<keyword evidence="2" id="KW-1185">Reference proteome</keyword>
<accession>A0ACB8ZKJ2</accession>
<gene>
    <name evidence="1" type="ORF">L6452_31337</name>
</gene>
<reference evidence="2" key="1">
    <citation type="journal article" date="2022" name="Mol. Ecol. Resour.">
        <title>The genomes of chicory, endive, great burdock and yacon provide insights into Asteraceae palaeo-polyploidization history and plant inulin production.</title>
        <authorList>
            <person name="Fan W."/>
            <person name="Wang S."/>
            <person name="Wang H."/>
            <person name="Wang A."/>
            <person name="Jiang F."/>
            <person name="Liu H."/>
            <person name="Zhao H."/>
            <person name="Xu D."/>
            <person name="Zhang Y."/>
        </authorList>
    </citation>
    <scope>NUCLEOTIDE SEQUENCE [LARGE SCALE GENOMIC DNA]</scope>
    <source>
        <strain evidence="2">cv. Niubang</strain>
    </source>
</reference>
<organism evidence="1 2">
    <name type="scientific">Arctium lappa</name>
    <name type="common">Greater burdock</name>
    <name type="synonym">Lappa major</name>
    <dbReference type="NCBI Taxonomy" id="4217"/>
    <lineage>
        <taxon>Eukaryota</taxon>
        <taxon>Viridiplantae</taxon>
        <taxon>Streptophyta</taxon>
        <taxon>Embryophyta</taxon>
        <taxon>Tracheophyta</taxon>
        <taxon>Spermatophyta</taxon>
        <taxon>Magnoliopsida</taxon>
        <taxon>eudicotyledons</taxon>
        <taxon>Gunneridae</taxon>
        <taxon>Pentapetalae</taxon>
        <taxon>asterids</taxon>
        <taxon>campanulids</taxon>
        <taxon>Asterales</taxon>
        <taxon>Asteraceae</taxon>
        <taxon>Carduoideae</taxon>
        <taxon>Cardueae</taxon>
        <taxon>Arctiinae</taxon>
        <taxon>Arctium</taxon>
    </lineage>
</organism>